<feature type="region of interest" description="Disordered" evidence="1">
    <location>
        <begin position="1"/>
        <end position="20"/>
    </location>
</feature>
<evidence type="ECO:0000313" key="3">
    <source>
        <dbReference type="Proteomes" id="UP000324222"/>
    </source>
</evidence>
<gene>
    <name evidence="2" type="ORF">E2C01_028692</name>
</gene>
<protein>
    <submittedName>
        <fullName evidence="2">Uncharacterized protein</fullName>
    </submittedName>
</protein>
<accession>A0A5B7EM69</accession>
<name>A0A5B7EM69_PORTR</name>
<comment type="caution">
    <text evidence="2">The sequence shown here is derived from an EMBL/GenBank/DDBJ whole genome shotgun (WGS) entry which is preliminary data.</text>
</comment>
<proteinExistence type="predicted"/>
<keyword evidence="3" id="KW-1185">Reference proteome</keyword>
<sequence>MKRKKLNSGNYGETAKEKDLKRTAEERASHYWKVKDMSLRKWYTRREYKMEISITGEEEEY</sequence>
<evidence type="ECO:0000313" key="2">
    <source>
        <dbReference type="EMBL" id="MPC35272.1"/>
    </source>
</evidence>
<evidence type="ECO:0000256" key="1">
    <source>
        <dbReference type="SAM" id="MobiDB-lite"/>
    </source>
</evidence>
<organism evidence="2 3">
    <name type="scientific">Portunus trituberculatus</name>
    <name type="common">Swimming crab</name>
    <name type="synonym">Neptunus trituberculatus</name>
    <dbReference type="NCBI Taxonomy" id="210409"/>
    <lineage>
        <taxon>Eukaryota</taxon>
        <taxon>Metazoa</taxon>
        <taxon>Ecdysozoa</taxon>
        <taxon>Arthropoda</taxon>
        <taxon>Crustacea</taxon>
        <taxon>Multicrustacea</taxon>
        <taxon>Malacostraca</taxon>
        <taxon>Eumalacostraca</taxon>
        <taxon>Eucarida</taxon>
        <taxon>Decapoda</taxon>
        <taxon>Pleocyemata</taxon>
        <taxon>Brachyura</taxon>
        <taxon>Eubrachyura</taxon>
        <taxon>Portunoidea</taxon>
        <taxon>Portunidae</taxon>
        <taxon>Portuninae</taxon>
        <taxon>Portunus</taxon>
    </lineage>
</organism>
<dbReference type="AlphaFoldDB" id="A0A5B7EM69"/>
<dbReference type="Proteomes" id="UP000324222">
    <property type="component" value="Unassembled WGS sequence"/>
</dbReference>
<dbReference type="EMBL" id="VSRR010003235">
    <property type="protein sequence ID" value="MPC35272.1"/>
    <property type="molecule type" value="Genomic_DNA"/>
</dbReference>
<reference evidence="2 3" key="1">
    <citation type="submission" date="2019-05" db="EMBL/GenBank/DDBJ databases">
        <title>Another draft genome of Portunus trituberculatus and its Hox gene families provides insights of decapod evolution.</title>
        <authorList>
            <person name="Jeong J.-H."/>
            <person name="Song I."/>
            <person name="Kim S."/>
            <person name="Choi T."/>
            <person name="Kim D."/>
            <person name="Ryu S."/>
            <person name="Kim W."/>
        </authorList>
    </citation>
    <scope>NUCLEOTIDE SEQUENCE [LARGE SCALE GENOMIC DNA]</scope>
    <source>
        <tissue evidence="2">Muscle</tissue>
    </source>
</reference>